<feature type="region of interest" description="Disordered" evidence="1">
    <location>
        <begin position="165"/>
        <end position="184"/>
    </location>
</feature>
<evidence type="ECO:0000313" key="3">
    <source>
        <dbReference type="Proteomes" id="UP000266841"/>
    </source>
</evidence>
<proteinExistence type="predicted"/>
<dbReference type="EMBL" id="AGNL01018821">
    <property type="protein sequence ID" value="EJK62510.1"/>
    <property type="molecule type" value="Genomic_DNA"/>
</dbReference>
<gene>
    <name evidence="2" type="ORF">THAOC_16874</name>
</gene>
<dbReference type="Proteomes" id="UP000266841">
    <property type="component" value="Unassembled WGS sequence"/>
</dbReference>
<comment type="caution">
    <text evidence="2">The sequence shown here is derived from an EMBL/GenBank/DDBJ whole genome shotgun (WGS) entry which is preliminary data.</text>
</comment>
<dbReference type="AlphaFoldDB" id="K0SB31"/>
<accession>K0SB31</accession>
<organism evidence="2 3">
    <name type="scientific">Thalassiosira oceanica</name>
    <name type="common">Marine diatom</name>
    <dbReference type="NCBI Taxonomy" id="159749"/>
    <lineage>
        <taxon>Eukaryota</taxon>
        <taxon>Sar</taxon>
        <taxon>Stramenopiles</taxon>
        <taxon>Ochrophyta</taxon>
        <taxon>Bacillariophyta</taxon>
        <taxon>Coscinodiscophyceae</taxon>
        <taxon>Thalassiosirophycidae</taxon>
        <taxon>Thalassiosirales</taxon>
        <taxon>Thalassiosiraceae</taxon>
        <taxon>Thalassiosira</taxon>
    </lineage>
</organism>
<name>K0SB31_THAOC</name>
<evidence type="ECO:0000313" key="2">
    <source>
        <dbReference type="EMBL" id="EJK62510.1"/>
    </source>
</evidence>
<protein>
    <submittedName>
        <fullName evidence="2">Uncharacterized protein</fullName>
    </submittedName>
</protein>
<sequence length="290" mass="31740">MRARVSGTYGGDSERVFWIYSLEVILELDELKGYGLTGRRGRAYFKLTPAILASSNKRNSTVAGVGGPVFRRQKPLDITQPSLGIKVAPAQMDGQGSRGEQLGKLRAEREAKAIMPGKLRAELVERASAQSVKIMIVTAAKIVGSNCSVELFSFDRTTLGGGWPGTNGWPSANGRPTSASNKMSSRRLFPHRVTTRLRLWGRIDYDENIASASFGIQNEYFGSTRWKLFWKLDELKGKGLTGRRGRAYFKLTPAILASSNKRNSTVAGVGGPVLRRQKPLDITQPPLGSP</sequence>
<keyword evidence="3" id="KW-1185">Reference proteome</keyword>
<feature type="region of interest" description="Disordered" evidence="1">
    <location>
        <begin position="267"/>
        <end position="290"/>
    </location>
</feature>
<feature type="compositionally biased region" description="Polar residues" evidence="1">
    <location>
        <begin position="168"/>
        <end position="183"/>
    </location>
</feature>
<reference evidence="2 3" key="1">
    <citation type="journal article" date="2012" name="Genome Biol.">
        <title>Genome and low-iron response of an oceanic diatom adapted to chronic iron limitation.</title>
        <authorList>
            <person name="Lommer M."/>
            <person name="Specht M."/>
            <person name="Roy A.S."/>
            <person name="Kraemer L."/>
            <person name="Andreson R."/>
            <person name="Gutowska M.A."/>
            <person name="Wolf J."/>
            <person name="Bergner S.V."/>
            <person name="Schilhabel M.B."/>
            <person name="Klostermeier U.C."/>
            <person name="Beiko R.G."/>
            <person name="Rosenstiel P."/>
            <person name="Hippler M."/>
            <person name="Laroche J."/>
        </authorList>
    </citation>
    <scope>NUCLEOTIDE SEQUENCE [LARGE SCALE GENOMIC DNA]</scope>
    <source>
        <strain evidence="2 3">CCMP1005</strain>
    </source>
</reference>
<evidence type="ECO:0000256" key="1">
    <source>
        <dbReference type="SAM" id="MobiDB-lite"/>
    </source>
</evidence>